<evidence type="ECO:0000313" key="3">
    <source>
        <dbReference type="EMBL" id="KAK8746386.1"/>
    </source>
</evidence>
<protein>
    <recommendedName>
        <fullName evidence="2">F-box domain-containing protein</fullName>
    </recommendedName>
</protein>
<dbReference type="SMART" id="SM00256">
    <property type="entry name" value="FBOX"/>
    <property type="match status" value="1"/>
</dbReference>
<keyword evidence="4" id="KW-1185">Reference proteome</keyword>
<dbReference type="SMART" id="SM00367">
    <property type="entry name" value="LRR_CC"/>
    <property type="match status" value="7"/>
</dbReference>
<proteinExistence type="predicted"/>
<name>A0AAW0Y2V3_CHEQU</name>
<gene>
    <name evidence="3" type="ORF">OTU49_017384</name>
</gene>
<dbReference type="Pfam" id="PF12937">
    <property type="entry name" value="F-box-like"/>
    <property type="match status" value="1"/>
</dbReference>
<reference evidence="3" key="2">
    <citation type="submission" date="2024-01" db="EMBL/GenBank/DDBJ databases">
        <authorList>
            <person name="He J."/>
            <person name="Wang M."/>
            <person name="Zheng J."/>
            <person name="Liu Z."/>
        </authorList>
    </citation>
    <scope>NUCLEOTIDE SEQUENCE</scope>
    <source>
        <strain evidence="3">ZL_2023a</strain>
        <tissue evidence="3">Muscle</tissue>
    </source>
</reference>
<dbReference type="SUPFAM" id="SSF52047">
    <property type="entry name" value="RNI-like"/>
    <property type="match status" value="1"/>
</dbReference>
<dbReference type="AlphaFoldDB" id="A0AAW0Y2V3"/>
<evidence type="ECO:0000259" key="2">
    <source>
        <dbReference type="PROSITE" id="PS50181"/>
    </source>
</evidence>
<dbReference type="InterPro" id="IPR006553">
    <property type="entry name" value="Leu-rich_rpt_Cys-con_subtyp"/>
</dbReference>
<evidence type="ECO:0000313" key="4">
    <source>
        <dbReference type="Proteomes" id="UP001445076"/>
    </source>
</evidence>
<organism evidence="3 4">
    <name type="scientific">Cherax quadricarinatus</name>
    <name type="common">Australian red claw crayfish</name>
    <dbReference type="NCBI Taxonomy" id="27406"/>
    <lineage>
        <taxon>Eukaryota</taxon>
        <taxon>Metazoa</taxon>
        <taxon>Ecdysozoa</taxon>
        <taxon>Arthropoda</taxon>
        <taxon>Crustacea</taxon>
        <taxon>Multicrustacea</taxon>
        <taxon>Malacostraca</taxon>
        <taxon>Eumalacostraca</taxon>
        <taxon>Eucarida</taxon>
        <taxon>Decapoda</taxon>
        <taxon>Pleocyemata</taxon>
        <taxon>Astacidea</taxon>
        <taxon>Parastacoidea</taxon>
        <taxon>Parastacidae</taxon>
        <taxon>Cherax</taxon>
    </lineage>
</organism>
<sequence length="533" mass="59252">MADTFDTDSEVEYEDCISFDVQEPKMKILEVHKPVLSNIVIEDLEIVHTCEGSSSTTNKICSSTLRDNSKENKLRACEGCISSPDQVGGLEGSLNSQAIGTISSPGKCYINCLPNEILLHIFSFLSVRELCISVVPVCTTWRDLAKDKTLWTNLVFSFQHRVEGERIKSLLTASPLLVSLELQSREDGGDLLLHAAASCPKLQELTVKFCDDLTERVFKSLKRNCPNIRYLNVEGSKVCSTQCYHLIAGFGQLRYLNLSHCQLLDNAGLTAIARQCNHLEYLDIDGITHIHDSSVMCLTKALSHCIKNLFLDGEHLTDASYLSLRECTLLQKLGISFCEEMTDVGLSGINGLKHLTWLKLRKGSQLTPYGLTALFQKEGLSQLAYLNLGECCLMDDSVLIALASTCPRLVHLVLHWCWEVTDAGISAVVAGCPRLRVLDLVGVVQLTGTSFTNVPTALPDLLILDLEQCNCIDETILYSIVSEKPSLRVFDYWGDPVVPPEPDDKEGVFKSWKRFRIENKCKEIKSLTEKVSP</sequence>
<dbReference type="Pfam" id="PF25372">
    <property type="entry name" value="DUF7885"/>
    <property type="match status" value="1"/>
</dbReference>
<dbReference type="EMBL" id="JARKIK010000018">
    <property type="protein sequence ID" value="KAK8746386.1"/>
    <property type="molecule type" value="Genomic_DNA"/>
</dbReference>
<evidence type="ECO:0000256" key="1">
    <source>
        <dbReference type="ARBA" id="ARBA00022786"/>
    </source>
</evidence>
<dbReference type="InterPro" id="IPR036047">
    <property type="entry name" value="F-box-like_dom_sf"/>
</dbReference>
<dbReference type="Gene3D" id="3.80.10.10">
    <property type="entry name" value="Ribonuclease Inhibitor"/>
    <property type="match status" value="2"/>
</dbReference>
<dbReference type="PANTHER" id="PTHR13382">
    <property type="entry name" value="MITOCHONDRIAL ATP SYNTHASE COUPLING FACTOR B"/>
    <property type="match status" value="1"/>
</dbReference>
<dbReference type="SUPFAM" id="SSF81383">
    <property type="entry name" value="F-box domain"/>
    <property type="match status" value="1"/>
</dbReference>
<reference evidence="3 4" key="1">
    <citation type="journal article" date="2024" name="BMC Genomics">
        <title>Genome assembly of redclaw crayfish (Cherax quadricarinatus) provides insights into its immune adaptation and hypoxia tolerance.</title>
        <authorList>
            <person name="Liu Z."/>
            <person name="Zheng J."/>
            <person name="Li H."/>
            <person name="Fang K."/>
            <person name="Wang S."/>
            <person name="He J."/>
            <person name="Zhou D."/>
            <person name="Weng S."/>
            <person name="Chi M."/>
            <person name="Gu Z."/>
            <person name="He J."/>
            <person name="Li F."/>
            <person name="Wang M."/>
        </authorList>
    </citation>
    <scope>NUCLEOTIDE SEQUENCE [LARGE SCALE GENOMIC DNA]</scope>
    <source>
        <strain evidence="3">ZL_2023a</strain>
    </source>
</reference>
<keyword evidence="1" id="KW-0833">Ubl conjugation pathway</keyword>
<dbReference type="GO" id="GO:0005737">
    <property type="term" value="C:cytoplasm"/>
    <property type="evidence" value="ECO:0007669"/>
    <property type="project" value="TreeGrafter"/>
</dbReference>
<dbReference type="PROSITE" id="PS50181">
    <property type="entry name" value="FBOX"/>
    <property type="match status" value="1"/>
</dbReference>
<dbReference type="InterPro" id="IPR057207">
    <property type="entry name" value="FBXL15_LRR"/>
</dbReference>
<feature type="domain" description="F-box" evidence="2">
    <location>
        <begin position="107"/>
        <end position="154"/>
    </location>
</feature>
<dbReference type="Proteomes" id="UP001445076">
    <property type="component" value="Unassembled WGS sequence"/>
</dbReference>
<dbReference type="PANTHER" id="PTHR13382:SF67">
    <property type="entry name" value="SCF E3 UBIQUITIN LIGASE COMPLEX F-BOX PROTEIN POF2"/>
    <property type="match status" value="1"/>
</dbReference>
<dbReference type="InterPro" id="IPR050648">
    <property type="entry name" value="F-box_LRR-repeat"/>
</dbReference>
<dbReference type="EMBL" id="JARKIK010000018">
    <property type="protein sequence ID" value="KAK8746384.1"/>
    <property type="molecule type" value="Genomic_DNA"/>
</dbReference>
<accession>A0AAW0Y2V3</accession>
<comment type="caution">
    <text evidence="3">The sequence shown here is derived from an EMBL/GenBank/DDBJ whole genome shotgun (WGS) entry which is preliminary data.</text>
</comment>
<dbReference type="InterPro" id="IPR001810">
    <property type="entry name" value="F-box_dom"/>
</dbReference>
<dbReference type="InterPro" id="IPR032675">
    <property type="entry name" value="LRR_dom_sf"/>
</dbReference>